<feature type="transmembrane region" description="Helical" evidence="6">
    <location>
        <begin position="409"/>
        <end position="430"/>
    </location>
</feature>
<evidence type="ECO:0000256" key="4">
    <source>
        <dbReference type="ARBA" id="ARBA00022989"/>
    </source>
</evidence>
<feature type="transmembrane region" description="Helical" evidence="6">
    <location>
        <begin position="158"/>
        <end position="179"/>
    </location>
</feature>
<keyword evidence="8" id="KW-1185">Reference proteome</keyword>
<comment type="subcellular location">
    <subcellularLocation>
        <location evidence="1">Membrane</location>
        <topology evidence="1">Multi-pass membrane protein</topology>
    </subcellularLocation>
</comment>
<dbReference type="EMBL" id="JRGF01000004">
    <property type="protein sequence ID" value="KHE42357.1"/>
    <property type="molecule type" value="Genomic_DNA"/>
</dbReference>
<name>A0ABR4YJU4_9BACT</name>
<feature type="transmembrane region" description="Helical" evidence="6">
    <location>
        <begin position="351"/>
        <end position="373"/>
    </location>
</feature>
<evidence type="ECO:0000313" key="8">
    <source>
        <dbReference type="Proteomes" id="UP000030889"/>
    </source>
</evidence>
<feature type="transmembrane region" description="Helical" evidence="6">
    <location>
        <begin position="185"/>
        <end position="212"/>
    </location>
</feature>
<dbReference type="Pfam" id="PF01554">
    <property type="entry name" value="MatE"/>
    <property type="match status" value="2"/>
</dbReference>
<comment type="similarity">
    <text evidence="2">Belongs to the multi antimicrobial extrusion (MATE) (TC 2.A.66.1) family.</text>
</comment>
<evidence type="ECO:0000256" key="5">
    <source>
        <dbReference type="ARBA" id="ARBA00023136"/>
    </source>
</evidence>
<keyword evidence="4 6" id="KW-1133">Transmembrane helix</keyword>
<dbReference type="NCBIfam" id="TIGR00797">
    <property type="entry name" value="matE"/>
    <property type="match status" value="1"/>
</dbReference>
<proteinExistence type="inferred from homology"/>
<feature type="transmembrane region" description="Helical" evidence="6">
    <location>
        <begin position="40"/>
        <end position="65"/>
    </location>
</feature>
<feature type="transmembrane region" description="Helical" evidence="6">
    <location>
        <begin position="124"/>
        <end position="146"/>
    </location>
</feature>
<feature type="transmembrane region" description="Helical" evidence="6">
    <location>
        <begin position="86"/>
        <end position="104"/>
    </location>
</feature>
<dbReference type="PANTHER" id="PTHR42893">
    <property type="entry name" value="PROTEIN DETOXIFICATION 44, CHLOROPLASTIC-RELATED"/>
    <property type="match status" value="1"/>
</dbReference>
<protein>
    <submittedName>
        <fullName evidence="7">GntR family transcriptional regulator</fullName>
    </submittedName>
</protein>
<evidence type="ECO:0000256" key="2">
    <source>
        <dbReference type="ARBA" id="ARBA00010199"/>
    </source>
</evidence>
<evidence type="ECO:0000313" key="7">
    <source>
        <dbReference type="EMBL" id="KHE42357.1"/>
    </source>
</evidence>
<keyword evidence="5 6" id="KW-0472">Membrane</keyword>
<dbReference type="CDD" id="cd13136">
    <property type="entry name" value="MATE_DinF_like"/>
    <property type="match status" value="1"/>
</dbReference>
<feature type="transmembrane region" description="Helical" evidence="6">
    <location>
        <begin position="239"/>
        <end position="258"/>
    </location>
</feature>
<comment type="caution">
    <text evidence="7">The sequence shown here is derived from an EMBL/GenBank/DDBJ whole genome shotgun (WGS) entry which is preliminary data.</text>
</comment>
<reference evidence="7 8" key="1">
    <citation type="submission" date="2014-09" db="EMBL/GenBank/DDBJ databases">
        <title>Alistipes sp. 627, sp. nov., a novel member of the family Rikenellaceae isolated from human faeces.</title>
        <authorList>
            <person name="Shkoporov A.N."/>
            <person name="Chaplin A.V."/>
            <person name="Motuzova O.V."/>
            <person name="Kafarskaia L.I."/>
            <person name="Khokhlova E.V."/>
            <person name="Efimov B.A."/>
        </authorList>
    </citation>
    <scope>NUCLEOTIDE SEQUENCE [LARGE SCALE GENOMIC DNA]</scope>
    <source>
        <strain evidence="7 8">627</strain>
    </source>
</reference>
<dbReference type="InterPro" id="IPR044644">
    <property type="entry name" value="DinF-like"/>
</dbReference>
<evidence type="ECO:0000256" key="1">
    <source>
        <dbReference type="ARBA" id="ARBA00004141"/>
    </source>
</evidence>
<dbReference type="InterPro" id="IPR002528">
    <property type="entry name" value="MATE_fam"/>
</dbReference>
<feature type="transmembrane region" description="Helical" evidence="6">
    <location>
        <begin position="12"/>
        <end position="34"/>
    </location>
</feature>
<keyword evidence="3 6" id="KW-0812">Transmembrane</keyword>
<sequence length="442" mass="48082">MDLMNRRILRLAIPNIISNITIPLLGMVDTAIAGRLGDGAAAIGAIGIGTTIFNMIYWTCGFLRMGTSGITAQAYGARNLRECTDILVRSMSVAIVLALLLVLLRNPVGRFSLGLMQGSEGARALAAEYFFARIWAAPASISLFAIHGWFIGMQNSKTPMVVSIISNVVNVVFSALFVFRFDMGIAGVAWGTVVAQYTGVAVSWIFWGVYYGRLAKYADLRRSIRLKPMTQFFHINKDIFLRTLCLVTAYTFFTAASSRFGDTVLATNTLLMQLFTLFSYMSDGFAYAAESLAGKYIGAGNRPALREAIRKLFGWSLGIAVLYVAVYLTGWRSILSLFNPSGAILDTAGAYIGWVIAIPLVGCLPFLIDGILLGATQTKTLRNTMFIAIALYFGLYYSTVGLIGNNALWLAFVGFIAARGGLLMAATHNLDTGRLIAYRQHG</sequence>
<accession>A0ABR4YJU4</accession>
<evidence type="ECO:0000256" key="3">
    <source>
        <dbReference type="ARBA" id="ARBA00022692"/>
    </source>
</evidence>
<gene>
    <name evidence="7" type="ORF">LG35_03695</name>
</gene>
<feature type="transmembrane region" description="Helical" evidence="6">
    <location>
        <begin position="270"/>
        <end position="292"/>
    </location>
</feature>
<dbReference type="Proteomes" id="UP000030889">
    <property type="component" value="Unassembled WGS sequence"/>
</dbReference>
<evidence type="ECO:0000256" key="6">
    <source>
        <dbReference type="SAM" id="Phobius"/>
    </source>
</evidence>
<dbReference type="PANTHER" id="PTHR42893:SF46">
    <property type="entry name" value="PROTEIN DETOXIFICATION 44, CHLOROPLASTIC"/>
    <property type="match status" value="1"/>
</dbReference>
<feature type="transmembrane region" description="Helical" evidence="6">
    <location>
        <begin position="312"/>
        <end position="331"/>
    </location>
</feature>
<organism evidence="7 8">
    <name type="scientific">Alistipes inops</name>
    <dbReference type="NCBI Taxonomy" id="1501391"/>
    <lineage>
        <taxon>Bacteria</taxon>
        <taxon>Pseudomonadati</taxon>
        <taxon>Bacteroidota</taxon>
        <taxon>Bacteroidia</taxon>
        <taxon>Bacteroidales</taxon>
        <taxon>Rikenellaceae</taxon>
        <taxon>Alistipes</taxon>
    </lineage>
</organism>
<feature type="transmembrane region" description="Helical" evidence="6">
    <location>
        <begin position="385"/>
        <end position="403"/>
    </location>
</feature>